<proteinExistence type="predicted"/>
<organism evidence="1">
    <name type="scientific">Arundo donax</name>
    <name type="common">Giant reed</name>
    <name type="synonym">Donax arundinaceus</name>
    <dbReference type="NCBI Taxonomy" id="35708"/>
    <lineage>
        <taxon>Eukaryota</taxon>
        <taxon>Viridiplantae</taxon>
        <taxon>Streptophyta</taxon>
        <taxon>Embryophyta</taxon>
        <taxon>Tracheophyta</taxon>
        <taxon>Spermatophyta</taxon>
        <taxon>Magnoliopsida</taxon>
        <taxon>Liliopsida</taxon>
        <taxon>Poales</taxon>
        <taxon>Poaceae</taxon>
        <taxon>PACMAD clade</taxon>
        <taxon>Arundinoideae</taxon>
        <taxon>Arundineae</taxon>
        <taxon>Arundo</taxon>
    </lineage>
</organism>
<reference evidence="1" key="1">
    <citation type="submission" date="2014-09" db="EMBL/GenBank/DDBJ databases">
        <authorList>
            <person name="Magalhaes I.L.F."/>
            <person name="Oliveira U."/>
            <person name="Santos F.R."/>
            <person name="Vidigal T.H.D.A."/>
            <person name="Brescovit A.D."/>
            <person name="Santos A.J."/>
        </authorList>
    </citation>
    <scope>NUCLEOTIDE SEQUENCE</scope>
    <source>
        <tissue evidence="1">Shoot tissue taken approximately 20 cm above the soil surface</tissue>
    </source>
</reference>
<accession>A0A0A8ZX91</accession>
<sequence length="26" mass="2993">MKCNGENYLSVSKSIRYTSELTVRTI</sequence>
<evidence type="ECO:0000313" key="1">
    <source>
        <dbReference type="EMBL" id="JAD41380.1"/>
    </source>
</evidence>
<name>A0A0A8ZX91_ARUDO</name>
<dbReference type="EMBL" id="GBRH01256515">
    <property type="protein sequence ID" value="JAD41380.1"/>
    <property type="molecule type" value="Transcribed_RNA"/>
</dbReference>
<reference evidence="1" key="2">
    <citation type="journal article" date="2015" name="Data Brief">
        <title>Shoot transcriptome of the giant reed, Arundo donax.</title>
        <authorList>
            <person name="Barrero R.A."/>
            <person name="Guerrero F.D."/>
            <person name="Moolhuijzen P."/>
            <person name="Goolsby J.A."/>
            <person name="Tidwell J."/>
            <person name="Bellgard S.E."/>
            <person name="Bellgard M.I."/>
        </authorList>
    </citation>
    <scope>NUCLEOTIDE SEQUENCE</scope>
    <source>
        <tissue evidence="1">Shoot tissue taken approximately 20 cm above the soil surface</tissue>
    </source>
</reference>
<dbReference type="AlphaFoldDB" id="A0A0A8ZX91"/>
<protein>
    <submittedName>
        <fullName evidence="1">Uncharacterized protein</fullName>
    </submittedName>
</protein>